<keyword evidence="8 15" id="KW-0479">Metal-binding</keyword>
<comment type="cofactor">
    <cofactor evidence="15">
        <name>Zn(2+)</name>
        <dbReference type="ChEBI" id="CHEBI:29105"/>
    </cofactor>
    <text evidence="15">Binds 2 Zn(2+) ions per homotetramer.</text>
</comment>
<evidence type="ECO:0000256" key="10">
    <source>
        <dbReference type="ARBA" id="ARBA00022759"/>
    </source>
</evidence>
<dbReference type="GO" id="GO:0019843">
    <property type="term" value="F:rRNA binding"/>
    <property type="evidence" value="ECO:0007669"/>
    <property type="project" value="UniProtKB-KW"/>
</dbReference>
<evidence type="ECO:0000256" key="5">
    <source>
        <dbReference type="ARBA" id="ARBA00022552"/>
    </source>
</evidence>
<evidence type="ECO:0000256" key="15">
    <source>
        <dbReference type="HAMAP-Rule" id="MF_00970"/>
    </source>
</evidence>
<dbReference type="PANTHER" id="PTHR30001:SF1">
    <property type="entry name" value="RIBONUCLEASE E_G-LIKE PROTEIN, CHLOROPLASTIC"/>
    <property type="match status" value="1"/>
</dbReference>
<feature type="compositionally biased region" description="Basic residues" evidence="16">
    <location>
        <begin position="627"/>
        <end position="638"/>
    </location>
</feature>
<keyword evidence="12 15" id="KW-0460">Magnesium</keyword>
<feature type="compositionally biased region" description="Basic and acidic residues" evidence="16">
    <location>
        <begin position="608"/>
        <end position="626"/>
    </location>
</feature>
<reference evidence="19 21" key="2">
    <citation type="submission" date="2019-12" db="EMBL/GenBank/DDBJ databases">
        <title>Functional and genomic insights into the Sphingobium yanoikuyae YC-JY1, a bacterium efficiently degrading bisphenol A.</title>
        <authorList>
            <person name="Jia Y."/>
            <person name="Li X."/>
            <person name="Wang J."/>
            <person name="Eltoukhy A."/>
            <person name="Lamraoui I."/>
            <person name="Yan Y."/>
        </authorList>
    </citation>
    <scope>NUCLEOTIDE SEQUENCE [LARGE SCALE GENOMIC DNA]</scope>
    <source>
        <strain evidence="19 21">YC-JY1</strain>
    </source>
</reference>
<feature type="compositionally biased region" description="Basic and acidic residues" evidence="16">
    <location>
        <begin position="124"/>
        <end position="133"/>
    </location>
</feature>
<dbReference type="SMART" id="SM00316">
    <property type="entry name" value="S1"/>
    <property type="match status" value="1"/>
</dbReference>
<keyword evidence="7 15" id="KW-0540">Nuclease</keyword>
<evidence type="ECO:0000313" key="18">
    <source>
        <dbReference type="EMBL" id="ATP16988.1"/>
    </source>
</evidence>
<sequence>MLIDARHREETRVAVVKGNRIEEFDFESAEHKQLKGNIYLAKVTRVEPSLQAAFVDYGGNRHGFLAFSEIHPDYYQIPREDREALLREERAHAEEEAALRADYDEDEDAAGDDGVEVVEATHHDDEEGAHEAEASEGESNEGGRPNRRKREKGDDAADELRRKRMALRRRYKIQDVIKRRQVLLVQVVKEERGNKGAALTTYLSLAGRYCVLMPNTSHGGGISRKISNAADRKRLKSIIAEMALPSSMGCIVRTAGLQRTKPEIKRDFDYLARLWDEIREKTLRAAAPELIHNDSDLIKRAIRDIYNKDIEEVIVEGEHGYKAAKDFMKLLMPSHARRVKQYADAVSLFQRASVEDQLAAMYNPVVQLKSGGYLVINPTEALVSIDINSGRSTREHGIEQTAVATNLEAAREIARQLRLRDMAGLVVIDFIDMEMNSNIRKVEKAMKEALKDDRARIQVGRISGFGLMEMSRQRLRTGVLEASTRQCPHCEGTGLVRTASSAGLGALRMLEEEAARGRGSVITLRASQEAAFYVLNNKRRELDEIEQRYGVRIVVLPDGEIEGARMSVEPSGPRPERVVTYAPLAEEEDDLDVIEDEEEEEEIEEEAAPERQERGERGDRGEEREGGRRRRRRRRRRGGQREDAQGEAGEDNGAEDGEEGEESGDVETDAEAVAAEPAAEGEDEGGSRRRGRRGRRGGRRRREGGEAGAEAGETAGEDGAETVIGADAAAPAEEAPVAEAAPEEAPAEEAPKTRRRPRARKAKDAAAEPAAVEATEAPAEVVAEAPAAEPVAEEAAEKPKPKRTRKKKADVEAEAAAAAEAPAVEAVAEEVAEKPKPKRTRKKKVEPVAEEAAVEAAPAVTEVAAAPAETPAAAAPASEAVTADPAAEAESDENGEPRRGWWQRTFGQ</sequence>
<dbReference type="InterPro" id="IPR012340">
    <property type="entry name" value="NA-bd_OB-fold"/>
</dbReference>
<evidence type="ECO:0000256" key="16">
    <source>
        <dbReference type="SAM" id="MobiDB-lite"/>
    </source>
</evidence>
<feature type="compositionally biased region" description="Low complexity" evidence="16">
    <location>
        <begin position="814"/>
        <end position="826"/>
    </location>
</feature>
<dbReference type="Pfam" id="PF10150">
    <property type="entry name" value="RNase_E_G"/>
    <property type="match status" value="1"/>
</dbReference>
<keyword evidence="13 15" id="KW-0694">RNA-binding</keyword>
<keyword evidence="4 15" id="KW-0997">Cell inner membrane</keyword>
<dbReference type="GO" id="GO:0009898">
    <property type="term" value="C:cytoplasmic side of plasma membrane"/>
    <property type="evidence" value="ECO:0007669"/>
    <property type="project" value="UniProtKB-UniRule"/>
</dbReference>
<dbReference type="CDD" id="cd04453">
    <property type="entry name" value="S1_RNase_E"/>
    <property type="match status" value="1"/>
</dbReference>
<keyword evidence="15" id="KW-0820">tRNA-binding</keyword>
<comment type="similarity">
    <text evidence="1">Belongs to the RNase E/G family. RNase G subfamily.</text>
</comment>
<comment type="cofactor">
    <cofactor evidence="15">
        <name>Mg(2+)</name>
        <dbReference type="ChEBI" id="CHEBI:18420"/>
    </cofactor>
    <text evidence="15">Binds 1 Mg(2+) ion per subunit.</text>
</comment>
<keyword evidence="10 15" id="KW-0255">Endonuclease</keyword>
<keyword evidence="15" id="KW-0862">Zinc</keyword>
<dbReference type="HAMAP" id="MF_00970">
    <property type="entry name" value="RNase_E"/>
    <property type="match status" value="1"/>
</dbReference>
<dbReference type="Proteomes" id="UP000037029">
    <property type="component" value="Chromosome"/>
</dbReference>
<evidence type="ECO:0000259" key="17">
    <source>
        <dbReference type="SMART" id="SM00316"/>
    </source>
</evidence>
<feature type="region of interest" description="Disordered" evidence="16">
    <location>
        <begin position="865"/>
        <end position="908"/>
    </location>
</feature>
<evidence type="ECO:0000256" key="7">
    <source>
        <dbReference type="ARBA" id="ARBA00022722"/>
    </source>
</evidence>
<keyword evidence="14 15" id="KW-0472">Membrane</keyword>
<feature type="binding site" evidence="15">
    <location>
        <position position="429"/>
    </location>
    <ligand>
        <name>Mg(2+)</name>
        <dbReference type="ChEBI" id="CHEBI:18420"/>
        <note>catalytic</note>
    </ligand>
</feature>
<dbReference type="EMBL" id="CP020925">
    <property type="protein sequence ID" value="ATP16988.1"/>
    <property type="molecule type" value="Genomic_DNA"/>
</dbReference>
<dbReference type="InterPro" id="IPR003029">
    <property type="entry name" value="S1_domain"/>
</dbReference>
<dbReference type="InterPro" id="IPR019307">
    <property type="entry name" value="RNA-bd_AU-1/RNase_E/G"/>
</dbReference>
<reference evidence="18 20" key="1">
    <citation type="submission" date="2017-04" db="EMBL/GenBank/DDBJ databases">
        <title>Characterization, genome and methylation analysis of a phthalic acid esters degrading strain Sphingobium yanoikuyae SHJ.</title>
        <authorList>
            <person name="Feng L."/>
        </authorList>
    </citation>
    <scope>NUCLEOTIDE SEQUENCE [LARGE SCALE GENOMIC DNA]</scope>
    <source>
        <strain evidence="18 20">SHJ</strain>
    </source>
</reference>
<feature type="compositionally biased region" description="Acidic residues" evidence="16">
    <location>
        <begin position="648"/>
        <end position="670"/>
    </location>
</feature>
<dbReference type="GO" id="GO:0000049">
    <property type="term" value="F:tRNA binding"/>
    <property type="evidence" value="ECO:0007669"/>
    <property type="project" value="UniProtKB-KW"/>
</dbReference>
<evidence type="ECO:0000256" key="3">
    <source>
        <dbReference type="ARBA" id="ARBA00022490"/>
    </source>
</evidence>
<comment type="catalytic activity">
    <reaction evidence="15">
        <text>Endonucleolytic cleavage of single-stranded RNA in A- and U-rich regions.</text>
        <dbReference type="EC" id="3.1.26.12"/>
    </reaction>
</comment>
<dbReference type="Gene3D" id="2.40.50.140">
    <property type="entry name" value="Nucleic acid-binding proteins"/>
    <property type="match status" value="1"/>
</dbReference>
<feature type="region of interest" description="Disordered" evidence="16">
    <location>
        <begin position="581"/>
        <end position="851"/>
    </location>
</feature>
<evidence type="ECO:0000256" key="6">
    <source>
        <dbReference type="ARBA" id="ARBA00022694"/>
    </source>
</evidence>
<comment type="subunit">
    <text evidence="15">Homotetramer formed by a dimer of dimers.</text>
</comment>
<evidence type="ECO:0000313" key="20">
    <source>
        <dbReference type="Proteomes" id="UP000037029"/>
    </source>
</evidence>
<proteinExistence type="inferred from homology"/>
<dbReference type="GO" id="GO:0006402">
    <property type="term" value="P:mRNA catabolic process"/>
    <property type="evidence" value="ECO:0007669"/>
    <property type="project" value="UniProtKB-UniRule"/>
</dbReference>
<evidence type="ECO:0000313" key="21">
    <source>
        <dbReference type="Proteomes" id="UP000464086"/>
    </source>
</evidence>
<dbReference type="GO" id="GO:0006364">
    <property type="term" value="P:rRNA processing"/>
    <property type="evidence" value="ECO:0007669"/>
    <property type="project" value="UniProtKB-UniRule"/>
</dbReference>
<comment type="subcellular location">
    <subcellularLocation>
        <location evidence="15">Cytoplasm</location>
    </subcellularLocation>
    <subcellularLocation>
        <location evidence="15">Cell inner membrane</location>
        <topology evidence="15">Peripheral membrane protein</topology>
        <orientation evidence="15">Cytoplasmic side</orientation>
    </subcellularLocation>
</comment>
<gene>
    <name evidence="15" type="primary">rne</name>
    <name evidence="18" type="ORF">BV87_00315</name>
    <name evidence="19" type="ORF">GS397_25270</name>
</gene>
<evidence type="ECO:0000256" key="4">
    <source>
        <dbReference type="ARBA" id="ARBA00022519"/>
    </source>
</evidence>
<evidence type="ECO:0000256" key="2">
    <source>
        <dbReference type="ARBA" id="ARBA00022475"/>
    </source>
</evidence>
<dbReference type="NCBIfam" id="TIGR00757">
    <property type="entry name" value="RNaseEG"/>
    <property type="match status" value="1"/>
</dbReference>
<feature type="region of interest" description="Disordered" evidence="16">
    <location>
        <begin position="124"/>
        <end position="159"/>
    </location>
</feature>
<comment type="function">
    <text evidence="15">Endoribonuclease that plays a central role in RNA processing and decay. Required for the maturation of 5S and 16S rRNAs and the majority of tRNAs. Also involved in the degradation of most mRNAs.</text>
</comment>
<feature type="region of interest" description="Required for zinc-mediated homotetramerization and catalytic activity" evidence="15">
    <location>
        <begin position="487"/>
        <end position="490"/>
    </location>
</feature>
<organism evidence="18 20">
    <name type="scientific">Sphingobium yanoikuyae</name>
    <name type="common">Sphingomonas yanoikuyae</name>
    <dbReference type="NCBI Taxonomy" id="13690"/>
    <lineage>
        <taxon>Bacteria</taxon>
        <taxon>Pseudomonadati</taxon>
        <taxon>Pseudomonadota</taxon>
        <taxon>Alphaproteobacteria</taxon>
        <taxon>Sphingomonadales</taxon>
        <taxon>Sphingomonadaceae</taxon>
        <taxon>Sphingobium</taxon>
    </lineage>
</organism>
<dbReference type="InterPro" id="IPR048583">
    <property type="entry name" value="RNase_E_G_thioredoxin-like"/>
</dbReference>
<dbReference type="Pfam" id="PF20833">
    <property type="entry name" value="RNase_E_G_Thio"/>
    <property type="match status" value="1"/>
</dbReference>
<dbReference type="Gene3D" id="3.40.1260.20">
    <property type="entry name" value="Ribonuclease E, catalytic domain"/>
    <property type="match status" value="1"/>
</dbReference>
<dbReference type="GO" id="GO:0008033">
    <property type="term" value="P:tRNA processing"/>
    <property type="evidence" value="ECO:0007669"/>
    <property type="project" value="UniProtKB-UniRule"/>
</dbReference>
<dbReference type="GO" id="GO:0008995">
    <property type="term" value="F:ribonuclease E activity"/>
    <property type="evidence" value="ECO:0007669"/>
    <property type="project" value="UniProtKB-EC"/>
</dbReference>
<feature type="binding site" evidence="15">
    <location>
        <position position="490"/>
    </location>
    <ligand>
        <name>Zn(2+)</name>
        <dbReference type="ChEBI" id="CHEBI:29105"/>
        <note>ligand shared between dimeric partners</note>
    </ligand>
</feature>
<feature type="compositionally biased region" description="Acidic residues" evidence="16">
    <location>
        <begin position="585"/>
        <end position="607"/>
    </location>
</feature>
<feature type="domain" description="S1 motif" evidence="17">
    <location>
        <begin position="34"/>
        <end position="202"/>
    </location>
</feature>
<evidence type="ECO:0000256" key="13">
    <source>
        <dbReference type="ARBA" id="ARBA00022884"/>
    </source>
</evidence>
<keyword evidence="3 15" id="KW-0963">Cytoplasm</keyword>
<name>A0A0J9D6D0_SPHYA</name>
<feature type="compositionally biased region" description="Low complexity" evidence="16">
    <location>
        <begin position="726"/>
        <end position="740"/>
    </location>
</feature>
<feature type="compositionally biased region" description="Low complexity" evidence="16">
    <location>
        <begin position="865"/>
        <end position="886"/>
    </location>
</feature>
<dbReference type="Proteomes" id="UP000464086">
    <property type="component" value="Chromosome"/>
</dbReference>
<dbReference type="PANTHER" id="PTHR30001">
    <property type="entry name" value="RIBONUCLEASE"/>
    <property type="match status" value="1"/>
</dbReference>
<dbReference type="SUPFAM" id="SSF50249">
    <property type="entry name" value="Nucleic acid-binding proteins"/>
    <property type="match status" value="1"/>
</dbReference>
<dbReference type="GO" id="GO:0000287">
    <property type="term" value="F:magnesium ion binding"/>
    <property type="evidence" value="ECO:0007669"/>
    <property type="project" value="UniProtKB-UniRule"/>
</dbReference>
<dbReference type="EC" id="3.1.26.12" evidence="15"/>
<dbReference type="InterPro" id="IPR028878">
    <property type="entry name" value="RNase_E"/>
</dbReference>
<protein>
    <recommendedName>
        <fullName evidence="15">Ribonuclease E</fullName>
        <shortName evidence="15">RNase E</shortName>
        <ecNumber evidence="15">3.1.26.12</ecNumber>
    </recommendedName>
</protein>
<keyword evidence="2 15" id="KW-1003">Cell membrane</keyword>
<dbReference type="GO" id="GO:0008270">
    <property type="term" value="F:zinc ion binding"/>
    <property type="evidence" value="ECO:0007669"/>
    <property type="project" value="UniProtKB-UniRule"/>
</dbReference>
<evidence type="ECO:0000256" key="14">
    <source>
        <dbReference type="ARBA" id="ARBA00023136"/>
    </source>
</evidence>
<accession>A0A0J9D6D0</accession>
<dbReference type="GO" id="GO:0005737">
    <property type="term" value="C:cytoplasm"/>
    <property type="evidence" value="ECO:0007669"/>
    <property type="project" value="UniProtKB-SubCell"/>
</dbReference>
<dbReference type="EMBL" id="CP047218">
    <property type="protein sequence ID" value="QHD70578.1"/>
    <property type="molecule type" value="Genomic_DNA"/>
</dbReference>
<comment type="similarity">
    <text evidence="15">Belongs to the RNase E/G family. RNase E subfamily.</text>
</comment>
<evidence type="ECO:0000256" key="8">
    <source>
        <dbReference type="ARBA" id="ARBA00022723"/>
    </source>
</evidence>
<keyword evidence="6 15" id="KW-0819">tRNA processing</keyword>
<evidence type="ECO:0000256" key="11">
    <source>
        <dbReference type="ARBA" id="ARBA00022801"/>
    </source>
</evidence>
<evidence type="ECO:0000256" key="1">
    <source>
        <dbReference type="ARBA" id="ARBA00005663"/>
    </source>
</evidence>
<keyword evidence="11 15" id="KW-0378">Hydrolase</keyword>
<keyword evidence="9 15" id="KW-0699">rRNA-binding</keyword>
<dbReference type="AlphaFoldDB" id="A0A0J9D6D0"/>
<feature type="binding site" evidence="15">
    <location>
        <position position="386"/>
    </location>
    <ligand>
        <name>Mg(2+)</name>
        <dbReference type="ChEBI" id="CHEBI:18420"/>
        <note>catalytic</note>
    </ligand>
</feature>
<dbReference type="InterPro" id="IPR004659">
    <property type="entry name" value="RNase_E/G"/>
</dbReference>
<evidence type="ECO:0000256" key="12">
    <source>
        <dbReference type="ARBA" id="ARBA00022842"/>
    </source>
</evidence>
<feature type="compositionally biased region" description="Low complexity" evidence="16">
    <location>
        <begin position="767"/>
        <end position="790"/>
    </location>
</feature>
<evidence type="ECO:0000256" key="9">
    <source>
        <dbReference type="ARBA" id="ARBA00022730"/>
    </source>
</evidence>
<keyword evidence="5 15" id="KW-0698">rRNA processing</keyword>
<evidence type="ECO:0000313" key="19">
    <source>
        <dbReference type="EMBL" id="QHD70578.1"/>
    </source>
</evidence>
<feature type="binding site" evidence="15">
    <location>
        <position position="487"/>
    </location>
    <ligand>
        <name>Zn(2+)</name>
        <dbReference type="ChEBI" id="CHEBI:29105"/>
        <note>ligand shared between dimeric partners</note>
    </ligand>
</feature>
<feature type="compositionally biased region" description="Basic residues" evidence="16">
    <location>
        <begin position="688"/>
        <end position="702"/>
    </location>
</feature>